<dbReference type="Gene3D" id="2.130.10.10">
    <property type="entry name" value="YVTN repeat-like/Quinoprotein amine dehydrogenase"/>
    <property type="match status" value="3"/>
</dbReference>
<evidence type="ECO:0000313" key="6">
    <source>
        <dbReference type="EMBL" id="KAK4139671.1"/>
    </source>
</evidence>
<dbReference type="RefSeq" id="XP_062633042.1">
    <property type="nucleotide sequence ID" value="XM_062784986.1"/>
</dbReference>
<dbReference type="SUPFAM" id="SSF52540">
    <property type="entry name" value="P-loop containing nucleoside triphosphate hydrolases"/>
    <property type="match status" value="1"/>
</dbReference>
<dbReference type="InterPro" id="IPR020472">
    <property type="entry name" value="WD40_PAC1"/>
</dbReference>
<name>A0AAN6ZJG9_9PEZI</name>
<dbReference type="CDD" id="cd00200">
    <property type="entry name" value="WD40"/>
    <property type="match status" value="1"/>
</dbReference>
<dbReference type="InterPro" id="IPR056884">
    <property type="entry name" value="NPHP3-like_N"/>
</dbReference>
<dbReference type="Pfam" id="PF00400">
    <property type="entry name" value="WD40"/>
    <property type="match status" value="5"/>
</dbReference>
<dbReference type="PROSITE" id="PS50837">
    <property type="entry name" value="NACHT"/>
    <property type="match status" value="1"/>
</dbReference>
<feature type="compositionally biased region" description="Basic and acidic residues" evidence="4">
    <location>
        <begin position="1012"/>
        <end position="1023"/>
    </location>
</feature>
<dbReference type="PANTHER" id="PTHR10039">
    <property type="entry name" value="AMELOGENIN"/>
    <property type="match status" value="1"/>
</dbReference>
<dbReference type="PROSITE" id="PS50082">
    <property type="entry name" value="WD_REPEATS_2"/>
    <property type="match status" value="4"/>
</dbReference>
<dbReference type="EMBL" id="MU853654">
    <property type="protein sequence ID" value="KAK4139671.1"/>
    <property type="molecule type" value="Genomic_DNA"/>
</dbReference>
<dbReference type="PROSITE" id="PS50294">
    <property type="entry name" value="WD_REPEATS_REGION"/>
    <property type="match status" value="3"/>
</dbReference>
<sequence>MSGAEVIGIISGIIAIIDATIKISKAANDASGLPEAFRDVALRLPLVSKTLQKFSENKITPDDEWHKAMEPVLQRCKDRATKLQKIFYDVVPQAGASRMKRYALATLTWGKGDTVKSLMKRILEDVQLLTGNRVAELPTQTGVAAVIQEAIERVSAIPPSLPKGTHPSLPHNNERDSLLKELKWTDPTIDKQRIERTKGYLHEASSKWILSHPDYLKWRDGESKLLWVKGGAGKGKTMLLVTITGKLRSQTRLDPTRLDHPTGNSVLSFFFCQNTDNRLNNAVAVLKGLIYLLLSQDVNLVPYLKSECDRMGTGIFDVTNNNVNAFDALSNVFRQMIQHPRSEPMYLVVDALDECEDGLPDLLGLVRETALQENRLKWILTSRNRVDIEENLALESSEAKLSLELNSEAVSQAIENYIDYKVARVSSLRSSPAQQAEIRQKLLEKAEGTFLWVDLALRSLQTVLADDAVRRLDEMPPGLPVLYDRMMGDIAKSTSDYRDSCLGVLSVATLAYRPLHILELRTLAGLRYGTADLERIVDMCGSFLTLVDNYVYPIHQSAKDYLVDDAAIEKIFPSGKHAVQRSIVDRSVAAMQRALHQDVYQLEHPGTLIRDVETRPPTSDPLLGVGYSCTYWIDHVCETDMADSQGSQHSLLSNASGQDIARSENSVQIGNLITPFFQDHFLHWLEALSLLGAVSNVILSLLRLRTIVANWWIIEQTPLQTYVSALLFTPLDSIIRRMFAKEEPGWVLTKPRVDKFWSPCLQTFEGHSDWVMSVALSSDGSRIVSGSCDETVRIWDTKSGKEIQKFEGHSESVYSVAFSLDGNRIISGSADKTIRIWDIKLGKEILRLEGHNDNVLSVAFSSDNSRIVSGSRDETVRIWDIKSGKEIRKLEGHNGFLDNSQIVSGSGDRTIRIWDIKSGKTIQRLEDYSGLVLSIVSSRDGSQIASGGDYDETIYIWDAKSGEKGWINDCYRLSDWACGNFEDVHGRVILAHCQAPELPFGASQAEKWRVRPGSEEMHMEGPRIEYAQGAPGGSSC</sequence>
<dbReference type="Pfam" id="PF24883">
    <property type="entry name" value="NPHP3_N"/>
    <property type="match status" value="1"/>
</dbReference>
<reference evidence="6" key="1">
    <citation type="journal article" date="2023" name="Mol. Phylogenet. Evol.">
        <title>Genome-scale phylogeny and comparative genomics of the fungal order Sordariales.</title>
        <authorList>
            <person name="Hensen N."/>
            <person name="Bonometti L."/>
            <person name="Westerberg I."/>
            <person name="Brannstrom I.O."/>
            <person name="Guillou S."/>
            <person name="Cros-Aarteil S."/>
            <person name="Calhoun S."/>
            <person name="Haridas S."/>
            <person name="Kuo A."/>
            <person name="Mondo S."/>
            <person name="Pangilinan J."/>
            <person name="Riley R."/>
            <person name="LaButti K."/>
            <person name="Andreopoulos B."/>
            <person name="Lipzen A."/>
            <person name="Chen C."/>
            <person name="Yan M."/>
            <person name="Daum C."/>
            <person name="Ng V."/>
            <person name="Clum A."/>
            <person name="Steindorff A."/>
            <person name="Ohm R.A."/>
            <person name="Martin F."/>
            <person name="Silar P."/>
            <person name="Natvig D.O."/>
            <person name="Lalanne C."/>
            <person name="Gautier V."/>
            <person name="Ament-Velasquez S.L."/>
            <person name="Kruys A."/>
            <person name="Hutchinson M.I."/>
            <person name="Powell A.J."/>
            <person name="Barry K."/>
            <person name="Miller A.N."/>
            <person name="Grigoriev I.V."/>
            <person name="Debuchy R."/>
            <person name="Gladieux P."/>
            <person name="Hiltunen Thoren M."/>
            <person name="Johannesson H."/>
        </authorList>
    </citation>
    <scope>NUCLEOTIDE SEQUENCE</scope>
    <source>
        <strain evidence="6">CBS 141.50</strain>
    </source>
</reference>
<dbReference type="Gene3D" id="3.40.50.300">
    <property type="entry name" value="P-loop containing nucleotide triphosphate hydrolases"/>
    <property type="match status" value="1"/>
</dbReference>
<accession>A0AAN6ZJG9</accession>
<gene>
    <name evidence="6" type="ORF">C8A04DRAFT_40548</name>
</gene>
<keyword evidence="1 3" id="KW-0853">WD repeat</keyword>
<dbReference type="PROSITE" id="PS00678">
    <property type="entry name" value="WD_REPEATS_1"/>
    <property type="match status" value="4"/>
</dbReference>
<evidence type="ECO:0000256" key="2">
    <source>
        <dbReference type="ARBA" id="ARBA00022737"/>
    </source>
</evidence>
<protein>
    <recommendedName>
        <fullName evidence="5">NACHT domain-containing protein</fullName>
    </recommendedName>
</protein>
<evidence type="ECO:0000313" key="7">
    <source>
        <dbReference type="Proteomes" id="UP001302676"/>
    </source>
</evidence>
<feature type="domain" description="NACHT" evidence="5">
    <location>
        <begin position="224"/>
        <end position="411"/>
    </location>
</feature>
<evidence type="ECO:0000256" key="4">
    <source>
        <dbReference type="SAM" id="MobiDB-lite"/>
    </source>
</evidence>
<dbReference type="InterPro" id="IPR001680">
    <property type="entry name" value="WD40_rpt"/>
</dbReference>
<feature type="repeat" description="WD" evidence="3">
    <location>
        <begin position="764"/>
        <end position="805"/>
    </location>
</feature>
<dbReference type="Pfam" id="PF17107">
    <property type="entry name" value="SesA"/>
    <property type="match status" value="1"/>
</dbReference>
<evidence type="ECO:0000256" key="3">
    <source>
        <dbReference type="PROSITE-ProRule" id="PRU00221"/>
    </source>
</evidence>
<dbReference type="InterPro" id="IPR019775">
    <property type="entry name" value="WD40_repeat_CS"/>
</dbReference>
<dbReference type="SUPFAM" id="SSF50978">
    <property type="entry name" value="WD40 repeat-like"/>
    <property type="match status" value="1"/>
</dbReference>
<feature type="repeat" description="WD" evidence="3">
    <location>
        <begin position="898"/>
        <end position="924"/>
    </location>
</feature>
<dbReference type="PANTHER" id="PTHR10039:SF14">
    <property type="entry name" value="NACHT DOMAIN-CONTAINING PROTEIN"/>
    <property type="match status" value="1"/>
</dbReference>
<keyword evidence="7" id="KW-1185">Reference proteome</keyword>
<comment type="caution">
    <text evidence="6">The sequence shown here is derived from an EMBL/GenBank/DDBJ whole genome shotgun (WGS) entry which is preliminary data.</text>
</comment>
<evidence type="ECO:0000256" key="1">
    <source>
        <dbReference type="ARBA" id="ARBA00022574"/>
    </source>
</evidence>
<dbReference type="InterPro" id="IPR027417">
    <property type="entry name" value="P-loop_NTPase"/>
</dbReference>
<dbReference type="InterPro" id="IPR031352">
    <property type="entry name" value="SesA"/>
</dbReference>
<dbReference type="AlphaFoldDB" id="A0AAN6ZJG9"/>
<dbReference type="SMART" id="SM00320">
    <property type="entry name" value="WD40"/>
    <property type="match status" value="5"/>
</dbReference>
<dbReference type="Proteomes" id="UP001302676">
    <property type="component" value="Unassembled WGS sequence"/>
</dbReference>
<reference evidence="6" key="2">
    <citation type="submission" date="2023-05" db="EMBL/GenBank/DDBJ databases">
        <authorList>
            <consortium name="Lawrence Berkeley National Laboratory"/>
            <person name="Steindorff A."/>
            <person name="Hensen N."/>
            <person name="Bonometti L."/>
            <person name="Westerberg I."/>
            <person name="Brannstrom I.O."/>
            <person name="Guillou S."/>
            <person name="Cros-Aarteil S."/>
            <person name="Calhoun S."/>
            <person name="Haridas S."/>
            <person name="Kuo A."/>
            <person name="Mondo S."/>
            <person name="Pangilinan J."/>
            <person name="Riley R."/>
            <person name="Labutti K."/>
            <person name="Andreopoulos B."/>
            <person name="Lipzen A."/>
            <person name="Chen C."/>
            <person name="Yanf M."/>
            <person name="Daum C."/>
            <person name="Ng V."/>
            <person name="Clum A."/>
            <person name="Ohm R."/>
            <person name="Martin F."/>
            <person name="Silar P."/>
            <person name="Natvig D."/>
            <person name="Lalanne C."/>
            <person name="Gautier V."/>
            <person name="Ament-Velasquez S.L."/>
            <person name="Kruys A."/>
            <person name="Hutchinson M.I."/>
            <person name="Powell A.J."/>
            <person name="Barry K."/>
            <person name="Miller A.N."/>
            <person name="Grigoriev I.V."/>
            <person name="Debuchy R."/>
            <person name="Gladieux P."/>
            <person name="Thoren M.H."/>
            <person name="Johannesson H."/>
        </authorList>
    </citation>
    <scope>NUCLEOTIDE SEQUENCE</scope>
    <source>
        <strain evidence="6">CBS 141.50</strain>
    </source>
</reference>
<feature type="repeat" description="WD" evidence="3">
    <location>
        <begin position="806"/>
        <end position="847"/>
    </location>
</feature>
<keyword evidence="2" id="KW-0677">Repeat</keyword>
<dbReference type="InterPro" id="IPR015943">
    <property type="entry name" value="WD40/YVTN_repeat-like_dom_sf"/>
</dbReference>
<evidence type="ECO:0000259" key="5">
    <source>
        <dbReference type="PROSITE" id="PS50837"/>
    </source>
</evidence>
<proteinExistence type="predicted"/>
<dbReference type="InterPro" id="IPR007111">
    <property type="entry name" value="NACHT_NTPase"/>
</dbReference>
<dbReference type="PRINTS" id="PR00320">
    <property type="entry name" value="GPROTEINBRPT"/>
</dbReference>
<organism evidence="6 7">
    <name type="scientific">Dichotomopilus funicola</name>
    <dbReference type="NCBI Taxonomy" id="1934379"/>
    <lineage>
        <taxon>Eukaryota</taxon>
        <taxon>Fungi</taxon>
        <taxon>Dikarya</taxon>
        <taxon>Ascomycota</taxon>
        <taxon>Pezizomycotina</taxon>
        <taxon>Sordariomycetes</taxon>
        <taxon>Sordariomycetidae</taxon>
        <taxon>Sordariales</taxon>
        <taxon>Chaetomiaceae</taxon>
        <taxon>Dichotomopilus</taxon>
    </lineage>
</organism>
<feature type="repeat" description="WD" evidence="3">
    <location>
        <begin position="848"/>
        <end position="889"/>
    </location>
</feature>
<dbReference type="InterPro" id="IPR036322">
    <property type="entry name" value="WD40_repeat_dom_sf"/>
</dbReference>
<dbReference type="GeneID" id="87821599"/>
<feature type="region of interest" description="Disordered" evidence="4">
    <location>
        <begin position="1012"/>
        <end position="1036"/>
    </location>
</feature>